<reference evidence="3 4" key="1">
    <citation type="submission" date="2024-09" db="EMBL/GenBank/DDBJ databases">
        <authorList>
            <person name="Sun Q."/>
            <person name="Mori K."/>
        </authorList>
    </citation>
    <scope>NUCLEOTIDE SEQUENCE [LARGE SCALE GENOMIC DNA]</scope>
    <source>
        <strain evidence="3 4">TBRC 3947</strain>
    </source>
</reference>
<dbReference type="PRINTS" id="PR00080">
    <property type="entry name" value="SDRFAMILY"/>
</dbReference>
<dbReference type="Proteomes" id="UP001589867">
    <property type="component" value="Unassembled WGS sequence"/>
</dbReference>
<gene>
    <name evidence="3" type="ORF">ACFFIA_20300</name>
</gene>
<evidence type="ECO:0000256" key="1">
    <source>
        <dbReference type="ARBA" id="ARBA00006484"/>
    </source>
</evidence>
<evidence type="ECO:0000313" key="4">
    <source>
        <dbReference type="Proteomes" id="UP001589867"/>
    </source>
</evidence>
<dbReference type="PRINTS" id="PR00081">
    <property type="entry name" value="GDHRDH"/>
</dbReference>
<comment type="similarity">
    <text evidence="1">Belongs to the short-chain dehydrogenases/reductases (SDR) family.</text>
</comment>
<dbReference type="PANTHER" id="PTHR43658">
    <property type="entry name" value="SHORT-CHAIN DEHYDROGENASE/REDUCTASE"/>
    <property type="match status" value="1"/>
</dbReference>
<proteinExistence type="inferred from homology"/>
<dbReference type="Pfam" id="PF13561">
    <property type="entry name" value="adh_short_C2"/>
    <property type="match status" value="1"/>
</dbReference>
<dbReference type="SUPFAM" id="SSF51735">
    <property type="entry name" value="NAD(P)-binding Rossmann-fold domains"/>
    <property type="match status" value="1"/>
</dbReference>
<accession>A0ABV6M6A7</accession>
<comment type="caution">
    <text evidence="3">The sequence shown here is derived from an EMBL/GenBank/DDBJ whole genome shotgun (WGS) entry which is preliminary data.</text>
</comment>
<dbReference type="PANTHER" id="PTHR43658:SF8">
    <property type="entry name" value="17-BETA-HYDROXYSTEROID DEHYDROGENASE 14-RELATED"/>
    <property type="match status" value="1"/>
</dbReference>
<dbReference type="InterPro" id="IPR036291">
    <property type="entry name" value="NAD(P)-bd_dom_sf"/>
</dbReference>
<dbReference type="InterPro" id="IPR020904">
    <property type="entry name" value="Sc_DH/Rdtase_CS"/>
</dbReference>
<evidence type="ECO:0000256" key="2">
    <source>
        <dbReference type="ARBA" id="ARBA00023002"/>
    </source>
</evidence>
<dbReference type="InterPro" id="IPR002347">
    <property type="entry name" value="SDR_fam"/>
</dbReference>
<keyword evidence="4" id="KW-1185">Reference proteome</keyword>
<protein>
    <submittedName>
        <fullName evidence="3">SDR family oxidoreductase</fullName>
    </submittedName>
</protein>
<dbReference type="EMBL" id="JBHLUH010000039">
    <property type="protein sequence ID" value="MFC0530008.1"/>
    <property type="molecule type" value="Genomic_DNA"/>
</dbReference>
<evidence type="ECO:0000313" key="3">
    <source>
        <dbReference type="EMBL" id="MFC0530008.1"/>
    </source>
</evidence>
<dbReference type="RefSeq" id="WP_377253087.1">
    <property type="nucleotide sequence ID" value="NZ_JBHLUH010000039.1"/>
</dbReference>
<organism evidence="3 4">
    <name type="scientific">Phytohabitans kaempferiae</name>
    <dbReference type="NCBI Taxonomy" id="1620943"/>
    <lineage>
        <taxon>Bacteria</taxon>
        <taxon>Bacillati</taxon>
        <taxon>Actinomycetota</taxon>
        <taxon>Actinomycetes</taxon>
        <taxon>Micromonosporales</taxon>
        <taxon>Micromonosporaceae</taxon>
    </lineage>
</organism>
<dbReference type="PROSITE" id="PS00061">
    <property type="entry name" value="ADH_SHORT"/>
    <property type="match status" value="1"/>
</dbReference>
<sequence>MKLDRVSAIVTGGASGLGEATVRRLSEAGAVVFVADPQEDRGSALAEEVGGVFVRTDVTVTDDVVAVVERAAETAPLRAVVNCAGVGVAIRTIGRDGRYESAHDLDVYKRILAIDLVGTFDVIRIAATAMSRLDPDEGGSRGAIVNTGSVAAYDGQIGQVAYASAKAGVVGLTLPVARDLGAVGIRVNTILPGFFDTPVYGTGPQADSLRDRLAKDVVFPRRFGRPDEFASLALELLTNDYINGETIRIDAGVRMPPKSG</sequence>
<keyword evidence="2" id="KW-0560">Oxidoreductase</keyword>
<name>A0ABV6M6A7_9ACTN</name>
<dbReference type="Gene3D" id="3.40.50.720">
    <property type="entry name" value="NAD(P)-binding Rossmann-like Domain"/>
    <property type="match status" value="1"/>
</dbReference>